<dbReference type="RefSeq" id="WP_345605246.1">
    <property type="nucleotide sequence ID" value="NZ_BAABJO010000008.1"/>
</dbReference>
<accession>A0ABP9NH30</accession>
<sequence>MREHGLPLFVDDDHLAVLDRDGNVTRLPLTGDGAVTALAPYRHTSSETSEEHGRGIRTWWRVAGMGRRPPGSSQPEALAQVGFSAGRSWERSSSVEVEWGIAALDRDGNVLLRMRPLRARRRMRGFAADCGLEFVEQQITDPGRLAPAPEVITSTSALLGTGARNAIETVSWLLALTIGFAVYAALGGGVVAAIVAVVAGLGGEFLIQRLLTRCGVRIAMRSRT</sequence>
<protein>
    <submittedName>
        <fullName evidence="2">Uncharacterized protein</fullName>
    </submittedName>
</protein>
<evidence type="ECO:0000313" key="2">
    <source>
        <dbReference type="EMBL" id="GAA5119820.1"/>
    </source>
</evidence>
<keyword evidence="3" id="KW-1185">Reference proteome</keyword>
<dbReference type="Proteomes" id="UP001500804">
    <property type="component" value="Unassembled WGS sequence"/>
</dbReference>
<comment type="caution">
    <text evidence="2">The sequence shown here is derived from an EMBL/GenBank/DDBJ whole genome shotgun (WGS) entry which is preliminary data.</text>
</comment>
<gene>
    <name evidence="2" type="ORF">GCM10023320_26240</name>
</gene>
<keyword evidence="1" id="KW-0472">Membrane</keyword>
<organism evidence="2 3">
    <name type="scientific">Pseudonocardia adelaidensis</name>
    <dbReference type="NCBI Taxonomy" id="648754"/>
    <lineage>
        <taxon>Bacteria</taxon>
        <taxon>Bacillati</taxon>
        <taxon>Actinomycetota</taxon>
        <taxon>Actinomycetes</taxon>
        <taxon>Pseudonocardiales</taxon>
        <taxon>Pseudonocardiaceae</taxon>
        <taxon>Pseudonocardia</taxon>
    </lineage>
</organism>
<keyword evidence="1" id="KW-0812">Transmembrane</keyword>
<name>A0ABP9NH30_9PSEU</name>
<keyword evidence="1" id="KW-1133">Transmembrane helix</keyword>
<reference evidence="3" key="1">
    <citation type="journal article" date="2019" name="Int. J. Syst. Evol. Microbiol.">
        <title>The Global Catalogue of Microorganisms (GCM) 10K type strain sequencing project: providing services to taxonomists for standard genome sequencing and annotation.</title>
        <authorList>
            <consortium name="The Broad Institute Genomics Platform"/>
            <consortium name="The Broad Institute Genome Sequencing Center for Infectious Disease"/>
            <person name="Wu L."/>
            <person name="Ma J."/>
        </authorList>
    </citation>
    <scope>NUCLEOTIDE SEQUENCE [LARGE SCALE GENOMIC DNA]</scope>
    <source>
        <strain evidence="3">JCM 18302</strain>
    </source>
</reference>
<evidence type="ECO:0000313" key="3">
    <source>
        <dbReference type="Proteomes" id="UP001500804"/>
    </source>
</evidence>
<proteinExistence type="predicted"/>
<evidence type="ECO:0000256" key="1">
    <source>
        <dbReference type="SAM" id="Phobius"/>
    </source>
</evidence>
<dbReference type="EMBL" id="BAABJO010000008">
    <property type="protein sequence ID" value="GAA5119820.1"/>
    <property type="molecule type" value="Genomic_DNA"/>
</dbReference>
<feature type="transmembrane region" description="Helical" evidence="1">
    <location>
        <begin position="172"/>
        <end position="201"/>
    </location>
</feature>